<evidence type="ECO:0000259" key="1">
    <source>
        <dbReference type="PROSITE" id="PS51186"/>
    </source>
</evidence>
<keyword evidence="3" id="KW-1185">Reference proteome</keyword>
<dbReference type="PROSITE" id="PS51186">
    <property type="entry name" value="GNAT"/>
    <property type="match status" value="1"/>
</dbReference>
<evidence type="ECO:0000313" key="2">
    <source>
        <dbReference type="EMBL" id="WUQ83132.1"/>
    </source>
</evidence>
<proteinExistence type="predicted"/>
<dbReference type="Proteomes" id="UP001432222">
    <property type="component" value="Chromosome"/>
</dbReference>
<organism evidence="2 3">
    <name type="scientific">Kitasatospora purpeofusca</name>
    <dbReference type="NCBI Taxonomy" id="67352"/>
    <lineage>
        <taxon>Bacteria</taxon>
        <taxon>Bacillati</taxon>
        <taxon>Actinomycetota</taxon>
        <taxon>Actinomycetes</taxon>
        <taxon>Kitasatosporales</taxon>
        <taxon>Streptomycetaceae</taxon>
        <taxon>Kitasatospora</taxon>
    </lineage>
</organism>
<dbReference type="Pfam" id="PF00583">
    <property type="entry name" value="Acetyltransf_1"/>
    <property type="match status" value="1"/>
</dbReference>
<dbReference type="RefSeq" id="WP_328954165.1">
    <property type="nucleotide sequence ID" value="NZ_CP108110.1"/>
</dbReference>
<sequence length="297" mass="33541">MTVTVRLPDGEQTAQLETQLKAVFAEAFVEPPYSEGPADVERAFRRFRSQVRRRGFRAAIAFDGEDVVGMAYGYPLPANTGWWDTLTDAVPGGRRRPTGDDGLRGTLRRHRHMRSSAVAVTPTVRYHTAEGLHAIEQRLVDVYAEVYAAEATTDPFFSVERFTERLRGHARGPRWGCALGEVDGVAVGYAYGFARTAAYRWNGLITPAPTELLEETDNRTFALCEVMVRASWRGTGVAQMLHQELLSRRTEARSHLLVEEEHPKARALYERWGYTWMGTMQPYPDSPRYDSMLRPTA</sequence>
<accession>A0ABZ1TZJ5</accession>
<gene>
    <name evidence="2" type="ORF">OHA16_09175</name>
</gene>
<dbReference type="InterPro" id="IPR000182">
    <property type="entry name" value="GNAT_dom"/>
</dbReference>
<dbReference type="SUPFAM" id="SSF55729">
    <property type="entry name" value="Acyl-CoA N-acyltransferases (Nat)"/>
    <property type="match status" value="1"/>
</dbReference>
<dbReference type="EMBL" id="CP108110">
    <property type="protein sequence ID" value="WUQ83132.1"/>
    <property type="molecule type" value="Genomic_DNA"/>
</dbReference>
<name>A0ABZ1TZJ5_9ACTN</name>
<reference evidence="2" key="1">
    <citation type="submission" date="2022-10" db="EMBL/GenBank/DDBJ databases">
        <title>The complete genomes of actinobacterial strains from the NBC collection.</title>
        <authorList>
            <person name="Joergensen T.S."/>
            <person name="Alvarez Arevalo M."/>
            <person name="Sterndorff E.B."/>
            <person name="Faurdal D."/>
            <person name="Vuksanovic O."/>
            <person name="Mourched A.-S."/>
            <person name="Charusanti P."/>
            <person name="Shaw S."/>
            <person name="Blin K."/>
            <person name="Weber T."/>
        </authorList>
    </citation>
    <scope>NUCLEOTIDE SEQUENCE</scope>
    <source>
        <strain evidence="2">NBC_00222</strain>
    </source>
</reference>
<evidence type="ECO:0000313" key="3">
    <source>
        <dbReference type="Proteomes" id="UP001432222"/>
    </source>
</evidence>
<dbReference type="Gene3D" id="3.40.630.30">
    <property type="match status" value="1"/>
</dbReference>
<dbReference type="InterPro" id="IPR016181">
    <property type="entry name" value="Acyl_CoA_acyltransferase"/>
</dbReference>
<protein>
    <submittedName>
        <fullName evidence="2">GNAT family N-acetyltransferase</fullName>
    </submittedName>
</protein>
<feature type="domain" description="N-acetyltransferase" evidence="1">
    <location>
        <begin position="122"/>
        <end position="295"/>
    </location>
</feature>